<dbReference type="EC" id="3.1.-.-" evidence="2"/>
<dbReference type="GO" id="GO:0004519">
    <property type="term" value="F:endonuclease activity"/>
    <property type="evidence" value="ECO:0007669"/>
    <property type="project" value="UniProtKB-KW"/>
</dbReference>
<dbReference type="Gene3D" id="3.60.21.10">
    <property type="match status" value="1"/>
</dbReference>
<gene>
    <name evidence="2" type="primary">pdeM</name>
    <name evidence="2" type="ORF">ACFPFW_04835</name>
</gene>
<dbReference type="EMBL" id="JBHSJF010000005">
    <property type="protein sequence ID" value="MFC5067338.1"/>
    <property type="molecule type" value="Genomic_DNA"/>
</dbReference>
<dbReference type="PIRSF" id="PIRSF000887">
    <property type="entry name" value="Pesterase_MJ0037"/>
    <property type="match status" value="1"/>
</dbReference>
<keyword evidence="3" id="KW-1185">Reference proteome</keyword>
<evidence type="ECO:0000259" key="1">
    <source>
        <dbReference type="Pfam" id="PF00149"/>
    </source>
</evidence>
<protein>
    <submittedName>
        <fullName evidence="2">Ligase-associated DNA damage response endonuclease PdeM</fullName>
        <ecNumber evidence="2">3.1.-.-</ecNumber>
    </submittedName>
</protein>
<proteinExistence type="predicted"/>
<name>A0ABV9Z0V4_9HYPH</name>
<evidence type="ECO:0000313" key="2">
    <source>
        <dbReference type="EMBL" id="MFC5067338.1"/>
    </source>
</evidence>
<dbReference type="GO" id="GO:0016874">
    <property type="term" value="F:ligase activity"/>
    <property type="evidence" value="ECO:0007669"/>
    <property type="project" value="UniProtKB-KW"/>
</dbReference>
<keyword evidence="2" id="KW-0378">Hydrolase</keyword>
<sequence length="231" mass="25201">MSETTEFDLLDTPFTVLPEGGLWHDGERALIVADLHFEKGSAYAARGRGLFPPYDTAATLALLERLVARLQPKTVMALGDSFHDSRAGERIHKSDVDVLCGLQTGRDWIWIAGNHDPEPPSCVTGDWLPELRIGNIVLRHEPTPGEAPGEIAGHLHPVAKIRVRGSGVRRRCVATDGKRAILPAFGAYAGGLNVRDRAFSTLFAPEALCAWMLGNQGVYRMPVSRLVPDGY</sequence>
<accession>A0ABV9Z0V4</accession>
<keyword evidence="2" id="KW-0540">Nuclease</keyword>
<reference evidence="3" key="1">
    <citation type="journal article" date="2019" name="Int. J. Syst. Evol. Microbiol.">
        <title>The Global Catalogue of Microorganisms (GCM) 10K type strain sequencing project: providing services to taxonomists for standard genome sequencing and annotation.</title>
        <authorList>
            <consortium name="The Broad Institute Genomics Platform"/>
            <consortium name="The Broad Institute Genome Sequencing Center for Infectious Disease"/>
            <person name="Wu L."/>
            <person name="Ma J."/>
        </authorList>
    </citation>
    <scope>NUCLEOTIDE SEQUENCE [LARGE SCALE GENOMIC DNA]</scope>
    <source>
        <strain evidence="3">CGMCC 1.16444</strain>
    </source>
</reference>
<evidence type="ECO:0000313" key="3">
    <source>
        <dbReference type="Proteomes" id="UP001595796"/>
    </source>
</evidence>
<dbReference type="SUPFAM" id="SSF56300">
    <property type="entry name" value="Metallo-dependent phosphatases"/>
    <property type="match status" value="1"/>
</dbReference>
<keyword evidence="2" id="KW-0255">Endonuclease</keyword>
<comment type="caution">
    <text evidence="2">The sequence shown here is derived from an EMBL/GenBank/DDBJ whole genome shotgun (WGS) entry which is preliminary data.</text>
</comment>
<keyword evidence="2" id="KW-0436">Ligase</keyword>
<dbReference type="InterPro" id="IPR024173">
    <property type="entry name" value="Pesterase_MJ0037-like"/>
</dbReference>
<dbReference type="RefSeq" id="WP_114958602.1">
    <property type="nucleotide sequence ID" value="NZ_JBHSJF010000005.1"/>
</dbReference>
<dbReference type="PANTHER" id="PTHR39323:SF1">
    <property type="entry name" value="BLR1149 PROTEIN"/>
    <property type="match status" value="1"/>
</dbReference>
<dbReference type="NCBIfam" id="TIGR04123">
    <property type="entry name" value="P_estr_lig_assc"/>
    <property type="match status" value="1"/>
</dbReference>
<dbReference type="GO" id="GO:0016787">
    <property type="term" value="F:hydrolase activity"/>
    <property type="evidence" value="ECO:0007669"/>
    <property type="project" value="UniProtKB-KW"/>
</dbReference>
<dbReference type="Proteomes" id="UP001595796">
    <property type="component" value="Unassembled WGS sequence"/>
</dbReference>
<dbReference type="InterPro" id="IPR026336">
    <property type="entry name" value="PdeM-like"/>
</dbReference>
<dbReference type="InterPro" id="IPR004843">
    <property type="entry name" value="Calcineurin-like_PHP"/>
</dbReference>
<dbReference type="PANTHER" id="PTHR39323">
    <property type="entry name" value="BLR1149 PROTEIN"/>
    <property type="match status" value="1"/>
</dbReference>
<dbReference type="InterPro" id="IPR029052">
    <property type="entry name" value="Metallo-depent_PP-like"/>
</dbReference>
<organism evidence="2 3">
    <name type="scientific">Flaviflagellibacter deserti</name>
    <dbReference type="NCBI Taxonomy" id="2267266"/>
    <lineage>
        <taxon>Bacteria</taxon>
        <taxon>Pseudomonadati</taxon>
        <taxon>Pseudomonadota</taxon>
        <taxon>Alphaproteobacteria</taxon>
        <taxon>Hyphomicrobiales</taxon>
        <taxon>Flaviflagellibacter</taxon>
    </lineage>
</organism>
<dbReference type="Pfam" id="PF00149">
    <property type="entry name" value="Metallophos"/>
    <property type="match status" value="1"/>
</dbReference>
<feature type="domain" description="Calcineurin-like phosphoesterase" evidence="1">
    <location>
        <begin position="28"/>
        <end position="122"/>
    </location>
</feature>